<gene>
    <name evidence="5" type="ORF">Ocin01_14556</name>
</gene>
<dbReference type="GO" id="GO:0000723">
    <property type="term" value="P:telomere maintenance"/>
    <property type="evidence" value="ECO:0007669"/>
    <property type="project" value="TreeGrafter"/>
</dbReference>
<evidence type="ECO:0000256" key="1">
    <source>
        <dbReference type="ARBA" id="ARBA00004123"/>
    </source>
</evidence>
<evidence type="ECO:0000259" key="4">
    <source>
        <dbReference type="PROSITE" id="PS50162"/>
    </source>
</evidence>
<dbReference type="OrthoDB" id="336321at2759"/>
<dbReference type="PANTHER" id="PTHR46457">
    <property type="entry name" value="DNA REPAIR PROTEIN RAD51 HOMOLOG 4"/>
    <property type="match status" value="1"/>
</dbReference>
<dbReference type="GO" id="GO:0000724">
    <property type="term" value="P:double-strand break repair via homologous recombination"/>
    <property type="evidence" value="ECO:0007669"/>
    <property type="project" value="TreeGrafter"/>
</dbReference>
<keyword evidence="2" id="KW-0539">Nucleus</keyword>
<dbReference type="GO" id="GO:0003697">
    <property type="term" value="F:single-stranded DNA binding"/>
    <property type="evidence" value="ECO:0007669"/>
    <property type="project" value="TreeGrafter"/>
</dbReference>
<protein>
    <submittedName>
        <fullName evidence="5">DNA repair protein RAD51 4</fullName>
    </submittedName>
</protein>
<dbReference type="GO" id="GO:0033063">
    <property type="term" value="C:Rad51B-Rad51C-Rad51D-XRCC2 complex"/>
    <property type="evidence" value="ECO:0007669"/>
    <property type="project" value="TreeGrafter"/>
</dbReference>
<evidence type="ECO:0000313" key="6">
    <source>
        <dbReference type="Proteomes" id="UP000094527"/>
    </source>
</evidence>
<dbReference type="Pfam" id="PF08423">
    <property type="entry name" value="Rad51"/>
    <property type="match status" value="1"/>
</dbReference>
<evidence type="ECO:0000313" key="5">
    <source>
        <dbReference type="EMBL" id="ODM92127.1"/>
    </source>
</evidence>
<sequence>EYLRIRHSIFMLASPHHTTSRQQFSDKCTPRSTGIPGLNDILNGGVLPGDIIEFYGKTGSGKTQLCLRLTAQFSHFSEDKACVLYFDMKNDFNARRLLNLSEGDEDSLERVRIFREANLERLLSRLDDIKNEVIGGINGFYSRCKLLVIDSVPMVIYPAVQQETWRYHQERLIKRLKWLADHLNLTVILVNHSVSARSNLGGFSSSNSNSKPASSSSQPTSSQSGKAALGKYWQSKISIRIRLSKSNGSTKDSYEGTLEKCFRTAKGHKFDFSIRQDSIV</sequence>
<dbReference type="GO" id="GO:0000400">
    <property type="term" value="F:four-way junction DNA binding"/>
    <property type="evidence" value="ECO:0007669"/>
    <property type="project" value="TreeGrafter"/>
</dbReference>
<dbReference type="Proteomes" id="UP000094527">
    <property type="component" value="Unassembled WGS sequence"/>
</dbReference>
<feature type="region of interest" description="Disordered" evidence="3">
    <location>
        <begin position="205"/>
        <end position="226"/>
    </location>
</feature>
<dbReference type="AlphaFoldDB" id="A0A1D2MGJ6"/>
<proteinExistence type="predicted"/>
<evidence type="ECO:0000256" key="2">
    <source>
        <dbReference type="ARBA" id="ARBA00023242"/>
    </source>
</evidence>
<dbReference type="InterPro" id="IPR027417">
    <property type="entry name" value="P-loop_NTPase"/>
</dbReference>
<feature type="non-terminal residue" evidence="5">
    <location>
        <position position="1"/>
    </location>
</feature>
<dbReference type="InterPro" id="IPR013632">
    <property type="entry name" value="Rad51_C"/>
</dbReference>
<dbReference type="InterPro" id="IPR020588">
    <property type="entry name" value="RecA_ATP-bd"/>
</dbReference>
<dbReference type="STRING" id="48709.A0A1D2MGJ6"/>
<reference evidence="5 6" key="1">
    <citation type="journal article" date="2016" name="Genome Biol. Evol.">
        <title>Gene Family Evolution Reflects Adaptation to Soil Environmental Stressors in the Genome of the Collembolan Orchesella cincta.</title>
        <authorList>
            <person name="Faddeeva-Vakhrusheva A."/>
            <person name="Derks M.F."/>
            <person name="Anvar S.Y."/>
            <person name="Agamennone V."/>
            <person name="Suring W."/>
            <person name="Smit S."/>
            <person name="van Straalen N.M."/>
            <person name="Roelofs D."/>
        </authorList>
    </citation>
    <scope>NUCLEOTIDE SEQUENCE [LARGE SCALE GENOMIC DNA]</scope>
    <source>
        <tissue evidence="5">Mixed pool</tissue>
    </source>
</reference>
<dbReference type="GO" id="GO:0140664">
    <property type="term" value="F:ATP-dependent DNA damage sensor activity"/>
    <property type="evidence" value="ECO:0007669"/>
    <property type="project" value="InterPro"/>
</dbReference>
<comment type="subcellular location">
    <subcellularLocation>
        <location evidence="1">Nucleus</location>
    </subcellularLocation>
</comment>
<dbReference type="Gene3D" id="3.40.50.300">
    <property type="entry name" value="P-loop containing nucleotide triphosphate hydrolases"/>
    <property type="match status" value="1"/>
</dbReference>
<comment type="caution">
    <text evidence="5">The sequence shown here is derived from an EMBL/GenBank/DDBJ whole genome shotgun (WGS) entry which is preliminary data.</text>
</comment>
<dbReference type="GO" id="GO:0042148">
    <property type="term" value="P:DNA strand invasion"/>
    <property type="evidence" value="ECO:0007669"/>
    <property type="project" value="TreeGrafter"/>
</dbReference>
<evidence type="ECO:0000256" key="3">
    <source>
        <dbReference type="SAM" id="MobiDB-lite"/>
    </source>
</evidence>
<feature type="domain" description="RecA family profile 1" evidence="4">
    <location>
        <begin position="27"/>
        <end position="193"/>
    </location>
</feature>
<organism evidence="5 6">
    <name type="scientific">Orchesella cincta</name>
    <name type="common">Springtail</name>
    <name type="synonym">Podura cincta</name>
    <dbReference type="NCBI Taxonomy" id="48709"/>
    <lineage>
        <taxon>Eukaryota</taxon>
        <taxon>Metazoa</taxon>
        <taxon>Ecdysozoa</taxon>
        <taxon>Arthropoda</taxon>
        <taxon>Hexapoda</taxon>
        <taxon>Collembola</taxon>
        <taxon>Entomobryomorpha</taxon>
        <taxon>Entomobryoidea</taxon>
        <taxon>Orchesellidae</taxon>
        <taxon>Orchesellinae</taxon>
        <taxon>Orchesella</taxon>
    </lineage>
</organism>
<dbReference type="GO" id="GO:0005524">
    <property type="term" value="F:ATP binding"/>
    <property type="evidence" value="ECO:0007669"/>
    <property type="project" value="InterPro"/>
</dbReference>
<dbReference type="EMBL" id="LJIJ01001324">
    <property type="protein sequence ID" value="ODM92127.1"/>
    <property type="molecule type" value="Genomic_DNA"/>
</dbReference>
<dbReference type="InterPro" id="IPR051988">
    <property type="entry name" value="HRR_RAD51_Paralog"/>
</dbReference>
<dbReference type="PROSITE" id="PS50162">
    <property type="entry name" value="RECA_2"/>
    <property type="match status" value="1"/>
</dbReference>
<dbReference type="GO" id="GO:0007131">
    <property type="term" value="P:reciprocal meiotic recombination"/>
    <property type="evidence" value="ECO:0007669"/>
    <property type="project" value="TreeGrafter"/>
</dbReference>
<name>A0A1D2MGJ6_ORCCI</name>
<accession>A0A1D2MGJ6</accession>
<dbReference type="PANTHER" id="PTHR46457:SF1">
    <property type="entry name" value="DNA REPAIR PROTEIN RAD51 HOMOLOG 4"/>
    <property type="match status" value="1"/>
</dbReference>
<dbReference type="SUPFAM" id="SSF52540">
    <property type="entry name" value="P-loop containing nucleoside triphosphate hydrolases"/>
    <property type="match status" value="1"/>
</dbReference>
<dbReference type="GO" id="GO:0005657">
    <property type="term" value="C:replication fork"/>
    <property type="evidence" value="ECO:0007669"/>
    <property type="project" value="TreeGrafter"/>
</dbReference>
<dbReference type="GO" id="GO:0005815">
    <property type="term" value="C:microtubule organizing center"/>
    <property type="evidence" value="ECO:0007669"/>
    <property type="project" value="TreeGrafter"/>
</dbReference>
<keyword evidence="6" id="KW-1185">Reference proteome</keyword>